<accession>A0A1L9REC5</accession>
<name>A0A1L9REC5_ASPWE</name>
<gene>
    <name evidence="5" type="ORF">ASPWEDRAFT_43359</name>
</gene>
<protein>
    <recommendedName>
        <fullName evidence="4">Rhamnogalacturonase A/B/Epimerase-like pectate lyase domain-containing protein</fullName>
    </recommendedName>
</protein>
<dbReference type="AlphaFoldDB" id="A0A1L9REC5"/>
<reference evidence="6" key="1">
    <citation type="journal article" date="2017" name="Genome Biol.">
        <title>Comparative genomics reveals high biological diversity and specific adaptations in the industrially and medically important fungal genus Aspergillus.</title>
        <authorList>
            <person name="de Vries R.P."/>
            <person name="Riley R."/>
            <person name="Wiebenga A."/>
            <person name="Aguilar-Osorio G."/>
            <person name="Amillis S."/>
            <person name="Uchima C.A."/>
            <person name="Anderluh G."/>
            <person name="Asadollahi M."/>
            <person name="Askin M."/>
            <person name="Barry K."/>
            <person name="Battaglia E."/>
            <person name="Bayram O."/>
            <person name="Benocci T."/>
            <person name="Braus-Stromeyer S.A."/>
            <person name="Caldana C."/>
            <person name="Canovas D."/>
            <person name="Cerqueira G.C."/>
            <person name="Chen F."/>
            <person name="Chen W."/>
            <person name="Choi C."/>
            <person name="Clum A."/>
            <person name="Dos Santos R.A."/>
            <person name="Damasio A.R."/>
            <person name="Diallinas G."/>
            <person name="Emri T."/>
            <person name="Fekete E."/>
            <person name="Flipphi M."/>
            <person name="Freyberg S."/>
            <person name="Gallo A."/>
            <person name="Gournas C."/>
            <person name="Habgood R."/>
            <person name="Hainaut M."/>
            <person name="Harispe M.L."/>
            <person name="Henrissat B."/>
            <person name="Hilden K.S."/>
            <person name="Hope R."/>
            <person name="Hossain A."/>
            <person name="Karabika E."/>
            <person name="Karaffa L."/>
            <person name="Karanyi Z."/>
            <person name="Krasevec N."/>
            <person name="Kuo A."/>
            <person name="Kusch H."/>
            <person name="LaButti K."/>
            <person name="Lagendijk E.L."/>
            <person name="Lapidus A."/>
            <person name="Levasseur A."/>
            <person name="Lindquist E."/>
            <person name="Lipzen A."/>
            <person name="Logrieco A.F."/>
            <person name="MacCabe A."/>
            <person name="Maekelae M.R."/>
            <person name="Malavazi I."/>
            <person name="Melin P."/>
            <person name="Meyer V."/>
            <person name="Mielnichuk N."/>
            <person name="Miskei M."/>
            <person name="Molnar A.P."/>
            <person name="Mule G."/>
            <person name="Ngan C.Y."/>
            <person name="Orejas M."/>
            <person name="Orosz E."/>
            <person name="Ouedraogo J.P."/>
            <person name="Overkamp K.M."/>
            <person name="Park H.-S."/>
            <person name="Perrone G."/>
            <person name="Piumi F."/>
            <person name="Punt P.J."/>
            <person name="Ram A.F."/>
            <person name="Ramon A."/>
            <person name="Rauscher S."/>
            <person name="Record E."/>
            <person name="Riano-Pachon D.M."/>
            <person name="Robert V."/>
            <person name="Roehrig J."/>
            <person name="Ruller R."/>
            <person name="Salamov A."/>
            <person name="Salih N.S."/>
            <person name="Samson R.A."/>
            <person name="Sandor E."/>
            <person name="Sanguinetti M."/>
            <person name="Schuetze T."/>
            <person name="Sepcic K."/>
            <person name="Shelest E."/>
            <person name="Sherlock G."/>
            <person name="Sophianopoulou V."/>
            <person name="Squina F.M."/>
            <person name="Sun H."/>
            <person name="Susca A."/>
            <person name="Todd R.B."/>
            <person name="Tsang A."/>
            <person name="Unkles S.E."/>
            <person name="van de Wiele N."/>
            <person name="van Rossen-Uffink D."/>
            <person name="Oliveira J.V."/>
            <person name="Vesth T.C."/>
            <person name="Visser J."/>
            <person name="Yu J.-H."/>
            <person name="Zhou M."/>
            <person name="Andersen M.R."/>
            <person name="Archer D.B."/>
            <person name="Baker S.E."/>
            <person name="Benoit I."/>
            <person name="Brakhage A.A."/>
            <person name="Braus G.H."/>
            <person name="Fischer R."/>
            <person name="Frisvad J.C."/>
            <person name="Goldman G.H."/>
            <person name="Houbraken J."/>
            <person name="Oakley B."/>
            <person name="Pocsi I."/>
            <person name="Scazzocchio C."/>
            <person name="Seiboth B."/>
            <person name="vanKuyk P.A."/>
            <person name="Wortman J."/>
            <person name="Dyer P.S."/>
            <person name="Grigoriev I.V."/>
        </authorList>
    </citation>
    <scope>NUCLEOTIDE SEQUENCE [LARGE SCALE GENOMIC DNA]</scope>
    <source>
        <strain evidence="6">DTO 134E9</strain>
    </source>
</reference>
<dbReference type="Pfam" id="PF12708">
    <property type="entry name" value="Pect-lyase_RHGA_epim"/>
    <property type="match status" value="2"/>
</dbReference>
<dbReference type="PANTHER" id="PTHR33928:SF2">
    <property type="entry name" value="PECTATE LYASE SUPERFAMILY PROTEIN DOMAIN-CONTAINING PROTEIN-RELATED"/>
    <property type="match status" value="1"/>
</dbReference>
<evidence type="ECO:0000313" key="5">
    <source>
        <dbReference type="EMBL" id="OJJ33280.1"/>
    </source>
</evidence>
<evidence type="ECO:0000259" key="4">
    <source>
        <dbReference type="Pfam" id="PF12708"/>
    </source>
</evidence>
<dbReference type="Gene3D" id="2.160.20.10">
    <property type="entry name" value="Single-stranded right-handed beta-helix, Pectin lyase-like"/>
    <property type="match status" value="2"/>
</dbReference>
<feature type="domain" description="Rhamnogalacturonase A/B/Epimerase-like pectate lyase" evidence="4">
    <location>
        <begin position="398"/>
        <end position="458"/>
    </location>
</feature>
<dbReference type="Proteomes" id="UP000184383">
    <property type="component" value="Unassembled WGS sequence"/>
</dbReference>
<dbReference type="GO" id="GO:0004650">
    <property type="term" value="F:polygalacturonase activity"/>
    <property type="evidence" value="ECO:0007669"/>
    <property type="project" value="InterPro"/>
</dbReference>
<dbReference type="PANTHER" id="PTHR33928">
    <property type="entry name" value="POLYGALACTURONASE QRT3"/>
    <property type="match status" value="1"/>
</dbReference>
<dbReference type="FunFam" id="2.160.20.10:FF:000049">
    <property type="entry name" value="Putative exo-beta-1,3-glucanase"/>
    <property type="match status" value="1"/>
</dbReference>
<evidence type="ECO:0000313" key="6">
    <source>
        <dbReference type="Proteomes" id="UP000184383"/>
    </source>
</evidence>
<keyword evidence="6" id="KW-1185">Reference proteome</keyword>
<feature type="domain" description="Rhamnogalacturonase A/B/Epimerase-like pectate lyase" evidence="4">
    <location>
        <begin position="54"/>
        <end position="272"/>
    </location>
</feature>
<comment type="subcellular location">
    <subcellularLocation>
        <location evidence="1">Secreted</location>
    </subcellularLocation>
</comment>
<proteinExistence type="predicted"/>
<dbReference type="VEuPathDB" id="FungiDB:ASPWEDRAFT_43359"/>
<keyword evidence="3" id="KW-0732">Signal</keyword>
<dbReference type="FunFam" id="2.160.20.10:FF:000043">
    <property type="entry name" value="Exo-beta-1,3-glucanase, putative"/>
    <property type="match status" value="1"/>
</dbReference>
<dbReference type="GO" id="GO:0005576">
    <property type="term" value="C:extracellular region"/>
    <property type="evidence" value="ECO:0007669"/>
    <property type="project" value="UniProtKB-SubCell"/>
</dbReference>
<dbReference type="STRING" id="1073089.A0A1L9REC5"/>
<sequence length="760" mass="81092">MYFTIYIDLANIDRSCTGPAKSSPSSYWLADQDHKGNARGYAPNTNGNDNYPVWRNVLDYSVSNDGSGDQTQNLQNAINDDGNGGSRVNQGVTRFPAEVYLPAGTYQLGSTLELRVGTIIVGDPINPPTIKASSSFNGEYLVKGFDENNGQPETSFMTLVKNVILDTTALGGDAKIAALQWGVAQGAGLTNIQIKMPTSSTGHTGIDIDSGSTIAVTDVSITGGAVGIKNSNQQVNFKNISFKDCTTAFEAAGGHTALLQGAVFDTCGVGIDMTGNGLGSLVLLDSTSTNSGTVVRFHDSSNDSGSRNSQLLIQNLVHDTKNDIVVDSNNNVRLPSTDKVDTWVWGNVTPGQYEKGTDFTTSRPEALLSNGKYFTKAQPTYAEYASDQIVNVKSVSGHTVKGDGSTDDSASLNAILADNAANCKITYFPYGVYIVKDTLVIPKGSRIVGEAWAVISGAGDAFKDASNPKPVVQIGHADDVGVAEIQDMRFTVSEILPGATIVELNIAGSNPGDVGLWNTIVTVGGTADTSVSTDCTAQDTKSCMAAFMVLHLTRSSSAYLENFWGWTADHNLDGGPTTIISTGRGILVESTKPTWLTGTGSEHHWLYNYNFHNAANVYAGLLQTESPYMQGNGAYETAPAPWTAESAYGDPDFSWCSADDQKCRTSLATNVDGGKDILLYNSAAWAFFDGEWNGDYKNQCDGSCQSNMMRVANEPENLVLYSISTRKTDVMVLDGKSDPNETNHPGGWEAIVQAYRQFAA</sequence>
<dbReference type="InterPro" id="IPR011050">
    <property type="entry name" value="Pectin_lyase_fold/virulence"/>
</dbReference>
<dbReference type="CDD" id="cd23668">
    <property type="entry name" value="GH55_beta13glucanase-like"/>
    <property type="match status" value="1"/>
</dbReference>
<dbReference type="EMBL" id="KV878214">
    <property type="protein sequence ID" value="OJJ33280.1"/>
    <property type="molecule type" value="Genomic_DNA"/>
</dbReference>
<organism evidence="5 6">
    <name type="scientific">Aspergillus wentii DTO 134E9</name>
    <dbReference type="NCBI Taxonomy" id="1073089"/>
    <lineage>
        <taxon>Eukaryota</taxon>
        <taxon>Fungi</taxon>
        <taxon>Dikarya</taxon>
        <taxon>Ascomycota</taxon>
        <taxon>Pezizomycotina</taxon>
        <taxon>Eurotiomycetes</taxon>
        <taxon>Eurotiomycetidae</taxon>
        <taxon>Eurotiales</taxon>
        <taxon>Aspergillaceae</taxon>
        <taxon>Aspergillus</taxon>
        <taxon>Aspergillus subgen. Cremei</taxon>
    </lineage>
</organism>
<evidence type="ECO:0000256" key="3">
    <source>
        <dbReference type="ARBA" id="ARBA00022729"/>
    </source>
</evidence>
<dbReference type="InterPro" id="IPR039279">
    <property type="entry name" value="QRT3-like"/>
</dbReference>
<evidence type="ECO:0000256" key="2">
    <source>
        <dbReference type="ARBA" id="ARBA00022525"/>
    </source>
</evidence>
<dbReference type="SUPFAM" id="SSF51126">
    <property type="entry name" value="Pectin lyase-like"/>
    <property type="match status" value="2"/>
</dbReference>
<dbReference type="InterPro" id="IPR024535">
    <property type="entry name" value="RHGA/B-epi-like_pectate_lyase"/>
</dbReference>
<dbReference type="RefSeq" id="XP_040686957.1">
    <property type="nucleotide sequence ID" value="XM_040836010.1"/>
</dbReference>
<dbReference type="InterPro" id="IPR012334">
    <property type="entry name" value="Pectin_lyas_fold"/>
</dbReference>
<evidence type="ECO:0000256" key="1">
    <source>
        <dbReference type="ARBA" id="ARBA00004613"/>
    </source>
</evidence>
<keyword evidence="2" id="KW-0964">Secreted</keyword>
<dbReference type="GeneID" id="63751858"/>
<dbReference type="OrthoDB" id="1046782at2759"/>